<feature type="transmembrane region" description="Helical" evidence="1">
    <location>
        <begin position="12"/>
        <end position="32"/>
    </location>
</feature>
<keyword evidence="1" id="KW-0472">Membrane</keyword>
<dbReference type="AlphaFoldDB" id="A0A2A4TBP3"/>
<protein>
    <submittedName>
        <fullName evidence="2">Uncharacterized protein</fullName>
    </submittedName>
</protein>
<evidence type="ECO:0000313" key="2">
    <source>
        <dbReference type="EMBL" id="PCI30943.1"/>
    </source>
</evidence>
<accession>A0A2A4TBP3</accession>
<dbReference type="EMBL" id="NVSR01000001">
    <property type="protein sequence ID" value="PCI30943.1"/>
    <property type="molecule type" value="Genomic_DNA"/>
</dbReference>
<gene>
    <name evidence="2" type="ORF">COB67_00370</name>
</gene>
<dbReference type="Proteomes" id="UP000218113">
    <property type="component" value="Unassembled WGS sequence"/>
</dbReference>
<evidence type="ECO:0000313" key="3">
    <source>
        <dbReference type="Proteomes" id="UP000218113"/>
    </source>
</evidence>
<sequence>MNTLASQQITSDNSLSLSHLLIILSLTLGLSASIELKMFLPIVLAITVSIIINFKDSEGYMTDKPMIGIG</sequence>
<evidence type="ECO:0000256" key="1">
    <source>
        <dbReference type="SAM" id="Phobius"/>
    </source>
</evidence>
<organism evidence="2 3">
    <name type="scientific">SAR324 cluster bacterium</name>
    <dbReference type="NCBI Taxonomy" id="2024889"/>
    <lineage>
        <taxon>Bacteria</taxon>
        <taxon>Deltaproteobacteria</taxon>
        <taxon>SAR324 cluster</taxon>
    </lineage>
</organism>
<keyword evidence="1" id="KW-1133">Transmembrane helix</keyword>
<keyword evidence="1" id="KW-0812">Transmembrane</keyword>
<name>A0A2A4TBP3_9DELT</name>
<comment type="caution">
    <text evidence="2">The sequence shown here is derived from an EMBL/GenBank/DDBJ whole genome shotgun (WGS) entry which is preliminary data.</text>
</comment>
<reference evidence="3" key="1">
    <citation type="submission" date="2017-08" db="EMBL/GenBank/DDBJ databases">
        <title>A dynamic microbial community with high functional redundancy inhabits the cold, oxic subseafloor aquifer.</title>
        <authorList>
            <person name="Tully B.J."/>
            <person name="Wheat C.G."/>
            <person name="Glazer B.T."/>
            <person name="Huber J.A."/>
        </authorList>
    </citation>
    <scope>NUCLEOTIDE SEQUENCE [LARGE SCALE GENOMIC DNA]</scope>
</reference>
<proteinExistence type="predicted"/>